<dbReference type="Proteomes" id="UP000199385">
    <property type="component" value="Chromosome I"/>
</dbReference>
<feature type="region of interest" description="Disordered" evidence="1">
    <location>
        <begin position="1"/>
        <end position="123"/>
    </location>
</feature>
<keyword evidence="2" id="KW-1133">Transmembrane helix</keyword>
<name>A0A1A8ZXC3_9ACTN</name>
<dbReference type="PATRIC" id="fig|261654.4.peg.4176"/>
<dbReference type="OrthoDB" id="3404556at2"/>
<feature type="compositionally biased region" description="Pro residues" evidence="1">
    <location>
        <begin position="106"/>
        <end position="123"/>
    </location>
</feature>
<reference evidence="4" key="1">
    <citation type="submission" date="2016-06" db="EMBL/GenBank/DDBJ databases">
        <authorList>
            <person name="Varghese N."/>
            <person name="Submissions Spin"/>
        </authorList>
    </citation>
    <scope>NUCLEOTIDE SEQUENCE [LARGE SCALE GENOMIC DNA]</scope>
    <source>
        <strain evidence="4">DSM 44815</strain>
    </source>
</reference>
<keyword evidence="4" id="KW-1185">Reference proteome</keyword>
<feature type="transmembrane region" description="Helical" evidence="2">
    <location>
        <begin position="151"/>
        <end position="173"/>
    </location>
</feature>
<gene>
    <name evidence="3" type="ORF">GA0070611_4109</name>
</gene>
<sequence>MSDQPPSGPTEPVPPASSGAPQPDQAAPGQPGFAAPGQPGFAAPGQPDPAASGQPGFPAPGQPGYPGGQPAGAYPADPAGQPHGWSWPAPAGGSPADPHGWSWPHPAYPGQPAGMPPGLDPDDPLVPPPYAGFAGWSARCSGVLRRGWRQLLPIVLLGQGLPAAVIAVLTLWLTPTGQPVTSPTGATTLPDGYLRDFSLLYGAVLLAVLLFGPLQSAGWAAGTWVVTRQAAGEPAGVGAAFRYGWRRAIGLWGWSLVASLLMMVGFCACFLPGIYVMFAVALFGPVYLFERQDPIGRSFGIFHKRFGPVLGRVSLVVAALLLTGGLNALLDLLGQAAFGLDPMAAPGTAVGAVLLALVGVVLAVPGYLVQLIALLVTYTEQRAHEGPVNTARLAAELG</sequence>
<feature type="transmembrane region" description="Helical" evidence="2">
    <location>
        <begin position="272"/>
        <end position="289"/>
    </location>
</feature>
<feature type="transmembrane region" description="Helical" evidence="2">
    <location>
        <begin position="248"/>
        <end position="266"/>
    </location>
</feature>
<keyword evidence="2" id="KW-0472">Membrane</keyword>
<feature type="transmembrane region" description="Helical" evidence="2">
    <location>
        <begin position="350"/>
        <end position="376"/>
    </location>
</feature>
<dbReference type="RefSeq" id="WP_091666674.1">
    <property type="nucleotide sequence ID" value="NZ_LT594323.1"/>
</dbReference>
<dbReference type="STRING" id="261654.GA0070611_4109"/>
<dbReference type="EMBL" id="LT594323">
    <property type="protein sequence ID" value="SBT48575.1"/>
    <property type="molecule type" value="Genomic_DNA"/>
</dbReference>
<evidence type="ECO:0000313" key="3">
    <source>
        <dbReference type="EMBL" id="SBT48575.1"/>
    </source>
</evidence>
<feature type="transmembrane region" description="Helical" evidence="2">
    <location>
        <begin position="199"/>
        <end position="227"/>
    </location>
</feature>
<feature type="compositionally biased region" description="Low complexity" evidence="1">
    <location>
        <begin position="71"/>
        <end position="82"/>
    </location>
</feature>
<evidence type="ECO:0008006" key="5">
    <source>
        <dbReference type="Google" id="ProtNLM"/>
    </source>
</evidence>
<evidence type="ECO:0000256" key="2">
    <source>
        <dbReference type="SAM" id="Phobius"/>
    </source>
</evidence>
<protein>
    <recommendedName>
        <fullName evidence="5">Membrane domain of glycerophosphoryl diester phosphodiesterase</fullName>
    </recommendedName>
</protein>
<feature type="compositionally biased region" description="Low complexity" evidence="1">
    <location>
        <begin position="16"/>
        <end position="56"/>
    </location>
</feature>
<organism evidence="3 4">
    <name type="scientific">Micromonospora auratinigra</name>
    <dbReference type="NCBI Taxonomy" id="261654"/>
    <lineage>
        <taxon>Bacteria</taxon>
        <taxon>Bacillati</taxon>
        <taxon>Actinomycetota</taxon>
        <taxon>Actinomycetes</taxon>
        <taxon>Micromonosporales</taxon>
        <taxon>Micromonosporaceae</taxon>
        <taxon>Micromonospora</taxon>
    </lineage>
</organism>
<evidence type="ECO:0000313" key="4">
    <source>
        <dbReference type="Proteomes" id="UP000199385"/>
    </source>
</evidence>
<dbReference type="AlphaFoldDB" id="A0A1A8ZXC3"/>
<feature type="transmembrane region" description="Helical" evidence="2">
    <location>
        <begin position="309"/>
        <end position="330"/>
    </location>
</feature>
<proteinExistence type="predicted"/>
<accession>A0A1A8ZXC3</accession>
<evidence type="ECO:0000256" key="1">
    <source>
        <dbReference type="SAM" id="MobiDB-lite"/>
    </source>
</evidence>
<keyword evidence="2" id="KW-0812">Transmembrane</keyword>
<feature type="compositionally biased region" description="Pro residues" evidence="1">
    <location>
        <begin position="1"/>
        <end position="15"/>
    </location>
</feature>